<accession>A0AAQ4DPE2</accession>
<organism evidence="2 3">
    <name type="scientific">Amblyomma americanum</name>
    <name type="common">Lone star tick</name>
    <dbReference type="NCBI Taxonomy" id="6943"/>
    <lineage>
        <taxon>Eukaryota</taxon>
        <taxon>Metazoa</taxon>
        <taxon>Ecdysozoa</taxon>
        <taxon>Arthropoda</taxon>
        <taxon>Chelicerata</taxon>
        <taxon>Arachnida</taxon>
        <taxon>Acari</taxon>
        <taxon>Parasitiformes</taxon>
        <taxon>Ixodida</taxon>
        <taxon>Ixodoidea</taxon>
        <taxon>Ixodidae</taxon>
        <taxon>Amblyomminae</taxon>
        <taxon>Amblyomma</taxon>
    </lineage>
</organism>
<feature type="compositionally biased region" description="Polar residues" evidence="1">
    <location>
        <begin position="18"/>
        <end position="33"/>
    </location>
</feature>
<evidence type="ECO:0000313" key="3">
    <source>
        <dbReference type="Proteomes" id="UP001321473"/>
    </source>
</evidence>
<dbReference type="Proteomes" id="UP001321473">
    <property type="component" value="Unassembled WGS sequence"/>
</dbReference>
<proteinExistence type="predicted"/>
<gene>
    <name evidence="2" type="ORF">V5799_033056</name>
</gene>
<feature type="region of interest" description="Disordered" evidence="1">
    <location>
        <begin position="1"/>
        <end position="55"/>
    </location>
</feature>
<evidence type="ECO:0000313" key="2">
    <source>
        <dbReference type="EMBL" id="KAK8764332.1"/>
    </source>
</evidence>
<dbReference type="EMBL" id="JARKHS020028369">
    <property type="protein sequence ID" value="KAK8764332.1"/>
    <property type="molecule type" value="Genomic_DNA"/>
</dbReference>
<protein>
    <submittedName>
        <fullName evidence="2">Uncharacterized protein</fullName>
    </submittedName>
</protein>
<reference evidence="2 3" key="1">
    <citation type="journal article" date="2023" name="Arcadia Sci">
        <title>De novo assembly of a long-read Amblyomma americanum tick genome.</title>
        <authorList>
            <person name="Chou S."/>
            <person name="Poskanzer K.E."/>
            <person name="Rollins M."/>
            <person name="Thuy-Boun P.S."/>
        </authorList>
    </citation>
    <scope>NUCLEOTIDE SEQUENCE [LARGE SCALE GENOMIC DNA]</scope>
    <source>
        <strain evidence="2">F_SG_1</strain>
        <tissue evidence="2">Salivary glands</tissue>
    </source>
</reference>
<comment type="caution">
    <text evidence="2">The sequence shown here is derived from an EMBL/GenBank/DDBJ whole genome shotgun (WGS) entry which is preliminary data.</text>
</comment>
<keyword evidence="3" id="KW-1185">Reference proteome</keyword>
<feature type="non-terminal residue" evidence="2">
    <location>
        <position position="55"/>
    </location>
</feature>
<dbReference type="AlphaFoldDB" id="A0AAQ4DPE2"/>
<evidence type="ECO:0000256" key="1">
    <source>
        <dbReference type="SAM" id="MobiDB-lite"/>
    </source>
</evidence>
<name>A0AAQ4DPE2_AMBAM</name>
<sequence>MGCGLIDSTMTDRHIAPTNPQRSITDNLCTEGQPTGKPVNYNRDSEPYRYPTTAK</sequence>